<dbReference type="NCBIfam" id="TIGR01198">
    <property type="entry name" value="pgl"/>
    <property type="match status" value="1"/>
</dbReference>
<evidence type="ECO:0000256" key="1">
    <source>
        <dbReference type="ARBA" id="ARBA00000832"/>
    </source>
</evidence>
<comment type="function">
    <text evidence="2 7">Hydrolysis of 6-phosphogluconolactone to 6-phosphogluconate.</text>
</comment>
<dbReference type="EC" id="3.1.1.31" evidence="5 7"/>
<dbReference type="InterPro" id="IPR037171">
    <property type="entry name" value="NagB/RpiA_transferase-like"/>
</dbReference>
<dbReference type="InterPro" id="IPR039104">
    <property type="entry name" value="6PGL"/>
</dbReference>
<keyword evidence="10" id="KW-1185">Reference proteome</keyword>
<comment type="similarity">
    <text evidence="4 7">Belongs to the glucosamine/galactosamine-6-phosphate isomerase family. 6-phosphogluconolactonase subfamily.</text>
</comment>
<dbReference type="Pfam" id="PF01182">
    <property type="entry name" value="Glucosamine_iso"/>
    <property type="match status" value="1"/>
</dbReference>
<dbReference type="EMBL" id="VFSU01000032">
    <property type="protein sequence ID" value="TPE59130.1"/>
    <property type="molecule type" value="Genomic_DNA"/>
</dbReference>
<evidence type="ECO:0000256" key="4">
    <source>
        <dbReference type="ARBA" id="ARBA00010662"/>
    </source>
</evidence>
<evidence type="ECO:0000256" key="5">
    <source>
        <dbReference type="ARBA" id="ARBA00013198"/>
    </source>
</evidence>
<reference evidence="9 10" key="1">
    <citation type="submission" date="2019-06" db="EMBL/GenBank/DDBJ databases">
        <authorList>
            <person name="Lee I."/>
            <person name="Jang G.I."/>
            <person name="Hwang C.Y."/>
        </authorList>
    </citation>
    <scope>NUCLEOTIDE SEQUENCE [LARGE SCALE GENOMIC DNA]</scope>
    <source>
        <strain evidence="9 10">PAMC 28131</strain>
    </source>
</reference>
<evidence type="ECO:0000313" key="10">
    <source>
        <dbReference type="Proteomes" id="UP000319897"/>
    </source>
</evidence>
<gene>
    <name evidence="7 9" type="primary">pgl</name>
    <name evidence="9" type="ORF">FJQ54_15185</name>
</gene>
<evidence type="ECO:0000259" key="8">
    <source>
        <dbReference type="Pfam" id="PF01182"/>
    </source>
</evidence>
<dbReference type="GO" id="GO:0006098">
    <property type="term" value="P:pentose-phosphate shunt"/>
    <property type="evidence" value="ECO:0007669"/>
    <property type="project" value="UniProtKB-UniPathway"/>
</dbReference>
<organism evidence="9 10">
    <name type="scientific">Sandaracinobacter neustonicus</name>
    <dbReference type="NCBI Taxonomy" id="1715348"/>
    <lineage>
        <taxon>Bacteria</taxon>
        <taxon>Pseudomonadati</taxon>
        <taxon>Pseudomonadota</taxon>
        <taxon>Alphaproteobacteria</taxon>
        <taxon>Sphingomonadales</taxon>
        <taxon>Sphingosinicellaceae</taxon>
        <taxon>Sandaracinobacter</taxon>
    </lineage>
</organism>
<dbReference type="InterPro" id="IPR006148">
    <property type="entry name" value="Glc/Gal-6P_isomerase"/>
</dbReference>
<evidence type="ECO:0000313" key="9">
    <source>
        <dbReference type="EMBL" id="TPE59130.1"/>
    </source>
</evidence>
<evidence type="ECO:0000256" key="6">
    <source>
        <dbReference type="ARBA" id="ARBA00020337"/>
    </source>
</evidence>
<evidence type="ECO:0000256" key="7">
    <source>
        <dbReference type="RuleBase" id="RU365095"/>
    </source>
</evidence>
<comment type="pathway">
    <text evidence="3 7">Carbohydrate degradation; pentose phosphate pathway; D-ribulose 5-phosphate from D-glucose 6-phosphate (oxidative stage): step 2/3.</text>
</comment>
<dbReference type="Proteomes" id="UP000319897">
    <property type="component" value="Unassembled WGS sequence"/>
</dbReference>
<feature type="domain" description="Glucosamine/galactosamine-6-phosphate isomerase" evidence="8">
    <location>
        <begin position="11"/>
        <end position="219"/>
    </location>
</feature>
<dbReference type="AlphaFoldDB" id="A0A501XF33"/>
<dbReference type="PANTHER" id="PTHR11054:SF0">
    <property type="entry name" value="6-PHOSPHOGLUCONOLACTONASE"/>
    <property type="match status" value="1"/>
</dbReference>
<dbReference type="Gene3D" id="3.40.50.1360">
    <property type="match status" value="1"/>
</dbReference>
<dbReference type="PANTHER" id="PTHR11054">
    <property type="entry name" value="6-PHOSPHOGLUCONOLACTONASE"/>
    <property type="match status" value="1"/>
</dbReference>
<dbReference type="OrthoDB" id="9810967at2"/>
<comment type="catalytic activity">
    <reaction evidence="1 7">
        <text>6-phospho-D-glucono-1,5-lactone + H2O = 6-phospho-D-gluconate + H(+)</text>
        <dbReference type="Rhea" id="RHEA:12556"/>
        <dbReference type="ChEBI" id="CHEBI:15377"/>
        <dbReference type="ChEBI" id="CHEBI:15378"/>
        <dbReference type="ChEBI" id="CHEBI:57955"/>
        <dbReference type="ChEBI" id="CHEBI:58759"/>
        <dbReference type="EC" id="3.1.1.31"/>
    </reaction>
</comment>
<name>A0A501XF33_9SPHN</name>
<dbReference type="SUPFAM" id="SSF100950">
    <property type="entry name" value="NagB/RpiA/CoA transferase-like"/>
    <property type="match status" value="1"/>
</dbReference>
<keyword evidence="7 9" id="KW-0378">Hydrolase</keyword>
<protein>
    <recommendedName>
        <fullName evidence="6 7">6-phosphogluconolactonase</fullName>
        <shortName evidence="7">6PGL</shortName>
        <ecNumber evidence="5 7">3.1.1.31</ecNumber>
    </recommendedName>
</protein>
<sequence>MIDAEWWDYDSAEELAEAVAGDAQFVIESALDARGDAVVAFAGGRTPDAAQALLAKAKLKWKSVTIVPTDDRLVPVQDKASNVRGLAERFLPLGARVLPLTGGDLPVEAAGKAADARLQAIHWPLDFVWLGMGEDGHTASIFPGADLETALSAPHRAIGVTPDPLPAEAPFARVTLTKSAILGARAILIHITGEKKRKVLEKALKDGAGSQYPIGRLLADATQAIDIHWCP</sequence>
<comment type="caution">
    <text evidence="9">The sequence shown here is derived from an EMBL/GenBank/DDBJ whole genome shotgun (WGS) entry which is preliminary data.</text>
</comment>
<evidence type="ECO:0000256" key="2">
    <source>
        <dbReference type="ARBA" id="ARBA00002681"/>
    </source>
</evidence>
<dbReference type="GO" id="GO:0005975">
    <property type="term" value="P:carbohydrate metabolic process"/>
    <property type="evidence" value="ECO:0007669"/>
    <property type="project" value="UniProtKB-UniRule"/>
</dbReference>
<dbReference type="UniPathway" id="UPA00115">
    <property type="reaction ID" value="UER00409"/>
</dbReference>
<accession>A0A501XF33</accession>
<dbReference type="InterPro" id="IPR005900">
    <property type="entry name" value="6-phosphogluconolactonase_DevB"/>
</dbReference>
<dbReference type="RefSeq" id="WP_140929265.1">
    <property type="nucleotide sequence ID" value="NZ_VFSU01000032.1"/>
</dbReference>
<dbReference type="GO" id="GO:0017057">
    <property type="term" value="F:6-phosphogluconolactonase activity"/>
    <property type="evidence" value="ECO:0007669"/>
    <property type="project" value="UniProtKB-UniRule"/>
</dbReference>
<evidence type="ECO:0000256" key="3">
    <source>
        <dbReference type="ARBA" id="ARBA00004961"/>
    </source>
</evidence>
<proteinExistence type="inferred from homology"/>
<dbReference type="CDD" id="cd01400">
    <property type="entry name" value="6PGL"/>
    <property type="match status" value="1"/>
</dbReference>